<feature type="region of interest" description="Disordered" evidence="1">
    <location>
        <begin position="33"/>
        <end position="78"/>
    </location>
</feature>
<name>A0AAV7CRR8_ENGPU</name>
<keyword evidence="3" id="KW-1185">Reference proteome</keyword>
<proteinExistence type="predicted"/>
<evidence type="ECO:0000313" key="3">
    <source>
        <dbReference type="Proteomes" id="UP000824782"/>
    </source>
</evidence>
<organism evidence="2 3">
    <name type="scientific">Engystomops pustulosus</name>
    <name type="common">Tungara frog</name>
    <name type="synonym">Physalaemus pustulosus</name>
    <dbReference type="NCBI Taxonomy" id="76066"/>
    <lineage>
        <taxon>Eukaryota</taxon>
        <taxon>Metazoa</taxon>
        <taxon>Chordata</taxon>
        <taxon>Craniata</taxon>
        <taxon>Vertebrata</taxon>
        <taxon>Euteleostomi</taxon>
        <taxon>Amphibia</taxon>
        <taxon>Batrachia</taxon>
        <taxon>Anura</taxon>
        <taxon>Neobatrachia</taxon>
        <taxon>Hyloidea</taxon>
        <taxon>Leptodactylidae</taxon>
        <taxon>Leiuperinae</taxon>
        <taxon>Engystomops</taxon>
    </lineage>
</organism>
<feature type="compositionally biased region" description="Low complexity" evidence="1">
    <location>
        <begin position="35"/>
        <end position="51"/>
    </location>
</feature>
<reference evidence="2" key="1">
    <citation type="thesis" date="2020" institute="ProQuest LLC" country="789 East Eisenhower Parkway, Ann Arbor, MI, USA">
        <title>Comparative Genomics and Chromosome Evolution.</title>
        <authorList>
            <person name="Mudd A.B."/>
        </authorList>
    </citation>
    <scope>NUCLEOTIDE SEQUENCE</scope>
    <source>
        <strain evidence="2">237g6f4</strain>
        <tissue evidence="2">Blood</tissue>
    </source>
</reference>
<gene>
    <name evidence="2" type="ORF">GDO81_005795</name>
</gene>
<dbReference type="AlphaFoldDB" id="A0AAV7CRR8"/>
<feature type="compositionally biased region" description="Polar residues" evidence="1">
    <location>
        <begin position="61"/>
        <end position="70"/>
    </location>
</feature>
<comment type="caution">
    <text evidence="2">The sequence shown here is derived from an EMBL/GenBank/DDBJ whole genome shotgun (WGS) entry which is preliminary data.</text>
</comment>
<evidence type="ECO:0000256" key="1">
    <source>
        <dbReference type="SAM" id="MobiDB-lite"/>
    </source>
</evidence>
<evidence type="ECO:0000313" key="2">
    <source>
        <dbReference type="EMBL" id="KAG8587825.1"/>
    </source>
</evidence>
<sequence>MRVSVSDWLMPCLNRQTEMWWYQEQVQKRELQQDGSIETLSNSSGSTSGSIPRNFDGYRTTLPSNENQPLSLYPSGFL</sequence>
<protein>
    <submittedName>
        <fullName evidence="2">Uncharacterized protein</fullName>
    </submittedName>
</protein>
<dbReference type="Proteomes" id="UP000824782">
    <property type="component" value="Unassembled WGS sequence"/>
</dbReference>
<accession>A0AAV7CRR8</accession>
<dbReference type="EMBL" id="WNYA01000002">
    <property type="protein sequence ID" value="KAG8587825.1"/>
    <property type="molecule type" value="Genomic_DNA"/>
</dbReference>